<dbReference type="Proteomes" id="UP001385951">
    <property type="component" value="Unassembled WGS sequence"/>
</dbReference>
<keyword evidence="2" id="KW-1185">Reference proteome</keyword>
<dbReference type="AlphaFoldDB" id="A0AAW0GES8"/>
<sequence>MHSHLCPARARRDDTEDALFCPPLLNTYVGRSRCRTAASEYLAPSASVSSSKPPPNPISDANIVFTVRHPRQPPNLREHTSLFLGPDPSTIWC</sequence>
<evidence type="ECO:0000313" key="1">
    <source>
        <dbReference type="EMBL" id="KAK7688608.1"/>
    </source>
</evidence>
<accession>A0AAW0GES8</accession>
<dbReference type="EMBL" id="JASBNA010000010">
    <property type="protein sequence ID" value="KAK7688608.1"/>
    <property type="molecule type" value="Genomic_DNA"/>
</dbReference>
<organism evidence="1 2">
    <name type="scientific">Cerrena zonata</name>
    <dbReference type="NCBI Taxonomy" id="2478898"/>
    <lineage>
        <taxon>Eukaryota</taxon>
        <taxon>Fungi</taxon>
        <taxon>Dikarya</taxon>
        <taxon>Basidiomycota</taxon>
        <taxon>Agaricomycotina</taxon>
        <taxon>Agaricomycetes</taxon>
        <taxon>Polyporales</taxon>
        <taxon>Cerrenaceae</taxon>
        <taxon>Cerrena</taxon>
    </lineage>
</organism>
<gene>
    <name evidence="1" type="ORF">QCA50_008146</name>
</gene>
<evidence type="ECO:0000313" key="2">
    <source>
        <dbReference type="Proteomes" id="UP001385951"/>
    </source>
</evidence>
<name>A0AAW0GES8_9APHY</name>
<proteinExistence type="predicted"/>
<protein>
    <submittedName>
        <fullName evidence="1">Uncharacterized protein</fullName>
    </submittedName>
</protein>
<comment type="caution">
    <text evidence="1">The sequence shown here is derived from an EMBL/GenBank/DDBJ whole genome shotgun (WGS) entry which is preliminary data.</text>
</comment>
<reference evidence="1 2" key="1">
    <citation type="submission" date="2022-09" db="EMBL/GenBank/DDBJ databases">
        <authorList>
            <person name="Palmer J.M."/>
        </authorList>
    </citation>
    <scope>NUCLEOTIDE SEQUENCE [LARGE SCALE GENOMIC DNA]</scope>
    <source>
        <strain evidence="1 2">DSM 7382</strain>
    </source>
</reference>